<sequence length="61" mass="7550">MYRDEDGENPLFAVKRELFNRTLLFLFYQGNYYRLSSRWIVATHRNNQGNYKKRKKVVYKI</sequence>
<comment type="caution">
    <text evidence="1">The sequence shown here is derived from an EMBL/GenBank/DDBJ whole genome shotgun (WGS) entry which is preliminary data.</text>
</comment>
<dbReference type="EMBL" id="NFZX01000027">
    <property type="protein sequence ID" value="RFA34079.1"/>
    <property type="molecule type" value="Genomic_DNA"/>
</dbReference>
<evidence type="ECO:0000313" key="2">
    <source>
        <dbReference type="Proteomes" id="UP000256488"/>
    </source>
</evidence>
<dbReference type="Proteomes" id="UP000256488">
    <property type="component" value="Unassembled WGS sequence"/>
</dbReference>
<evidence type="ECO:0000313" key="1">
    <source>
        <dbReference type="EMBL" id="RFA34079.1"/>
    </source>
</evidence>
<accession>A0A3E0WNV4</accession>
<reference evidence="1 2" key="1">
    <citation type="submission" date="2017-05" db="EMBL/GenBank/DDBJ databases">
        <title>Virgibacillus sp. AK90 isolated from a saltern of Kakinada, India.</title>
        <authorList>
            <person name="Gupta V."/>
            <person name="Sidhu C."/>
            <person name="Korpole S."/>
            <person name="Pinnaka A.K."/>
        </authorList>
    </citation>
    <scope>NUCLEOTIDE SEQUENCE [LARGE SCALE GENOMIC DNA]</scope>
    <source>
        <strain evidence="1 2">AK90</strain>
    </source>
</reference>
<organism evidence="1 2">
    <name type="scientific">Virgibacillus dokdonensis</name>
    <dbReference type="NCBI Taxonomy" id="302167"/>
    <lineage>
        <taxon>Bacteria</taxon>
        <taxon>Bacillati</taxon>
        <taxon>Bacillota</taxon>
        <taxon>Bacilli</taxon>
        <taxon>Bacillales</taxon>
        <taxon>Bacillaceae</taxon>
        <taxon>Virgibacillus</taxon>
    </lineage>
</organism>
<proteinExistence type="predicted"/>
<name>A0A3E0WNV4_9BACI</name>
<gene>
    <name evidence="1" type="ORF">CAI16_12725</name>
</gene>
<protein>
    <submittedName>
        <fullName evidence="1">Uncharacterized protein</fullName>
    </submittedName>
</protein>
<dbReference type="AlphaFoldDB" id="A0A3E0WNV4"/>